<dbReference type="Proteomes" id="UP000515703">
    <property type="component" value="Chromosome"/>
</dbReference>
<evidence type="ECO:0000259" key="2">
    <source>
        <dbReference type="Pfam" id="PF14691"/>
    </source>
</evidence>
<gene>
    <name evidence="3" type="ORF">bsdcttw_38190</name>
</gene>
<dbReference type="Gene3D" id="1.10.1060.10">
    <property type="entry name" value="Alpha-helical ferredoxin"/>
    <property type="match status" value="1"/>
</dbReference>
<dbReference type="RefSeq" id="WP_185256420.1">
    <property type="nucleotide sequence ID" value="NZ_AP023368.1"/>
</dbReference>
<dbReference type="Pfam" id="PF07992">
    <property type="entry name" value="Pyr_redox_2"/>
    <property type="match status" value="1"/>
</dbReference>
<organism evidence="3 4">
    <name type="scientific">Anaerocolumna chitinilytica</name>
    <dbReference type="NCBI Taxonomy" id="1727145"/>
    <lineage>
        <taxon>Bacteria</taxon>
        <taxon>Bacillati</taxon>
        <taxon>Bacillota</taxon>
        <taxon>Clostridia</taxon>
        <taxon>Lachnospirales</taxon>
        <taxon>Lachnospiraceae</taxon>
        <taxon>Anaerocolumna</taxon>
    </lineage>
</organism>
<evidence type="ECO:0000313" key="4">
    <source>
        <dbReference type="Proteomes" id="UP000515703"/>
    </source>
</evidence>
<dbReference type="SUPFAM" id="SSF51971">
    <property type="entry name" value="Nucleotide-binding domain"/>
    <property type="match status" value="2"/>
</dbReference>
<dbReference type="PANTHER" id="PTHR42783">
    <property type="entry name" value="GLUTAMATE SYNTHASE [NADPH] SMALL CHAIN"/>
    <property type="match status" value="1"/>
</dbReference>
<feature type="domain" description="Dihydroprymidine dehydrogenase" evidence="2">
    <location>
        <begin position="5"/>
        <end position="96"/>
    </location>
</feature>
<feature type="domain" description="FAD/NAD(P)-binding" evidence="1">
    <location>
        <begin position="110"/>
        <end position="396"/>
    </location>
</feature>
<name>A0A7I8DQT2_9FIRM</name>
<proteinExistence type="predicted"/>
<dbReference type="GO" id="GO:0016491">
    <property type="term" value="F:oxidoreductase activity"/>
    <property type="evidence" value="ECO:0007669"/>
    <property type="project" value="InterPro"/>
</dbReference>
<dbReference type="PRINTS" id="PR00368">
    <property type="entry name" value="FADPNR"/>
</dbReference>
<reference evidence="3 4" key="2">
    <citation type="submission" date="2020-08" db="EMBL/GenBank/DDBJ databases">
        <authorList>
            <person name="Ueki A."/>
            <person name="Tonouchi A."/>
        </authorList>
    </citation>
    <scope>NUCLEOTIDE SEQUENCE [LARGE SCALE GENOMIC DNA]</scope>
    <source>
        <strain evidence="3 4">CTTW</strain>
    </source>
</reference>
<dbReference type="InterPro" id="IPR009051">
    <property type="entry name" value="Helical_ferredxn"/>
</dbReference>
<accession>A0A7I8DQT2</accession>
<evidence type="ECO:0000313" key="3">
    <source>
        <dbReference type="EMBL" id="BCK00779.1"/>
    </source>
</evidence>
<dbReference type="KEGG" id="acht:bsdcttw_38190"/>
<dbReference type="SUPFAM" id="SSF46548">
    <property type="entry name" value="alpha-helical ferredoxin"/>
    <property type="match status" value="1"/>
</dbReference>
<keyword evidence="4" id="KW-1185">Reference proteome</keyword>
<dbReference type="AlphaFoldDB" id="A0A7I8DQT2"/>
<dbReference type="Gene3D" id="3.50.50.60">
    <property type="entry name" value="FAD/NAD(P)-binding domain"/>
    <property type="match status" value="2"/>
</dbReference>
<dbReference type="InterPro" id="IPR036188">
    <property type="entry name" value="FAD/NAD-bd_sf"/>
</dbReference>
<dbReference type="PRINTS" id="PR00469">
    <property type="entry name" value="PNDRDTASEII"/>
</dbReference>
<dbReference type="Pfam" id="PF14691">
    <property type="entry name" value="Fer4_20"/>
    <property type="match status" value="1"/>
</dbReference>
<reference evidence="3 4" key="1">
    <citation type="submission" date="2020-08" db="EMBL/GenBank/DDBJ databases">
        <title>Draft genome sequencing of an Anaerocolumna strain isolated from anoxic soil subjected to BSD treatment.</title>
        <authorList>
            <person name="Uek A."/>
            <person name="Tonouchi A."/>
        </authorList>
    </citation>
    <scope>NUCLEOTIDE SEQUENCE [LARGE SCALE GENOMIC DNA]</scope>
    <source>
        <strain evidence="3 4">CTTW</strain>
    </source>
</reference>
<dbReference type="InterPro" id="IPR028261">
    <property type="entry name" value="DPD_II"/>
</dbReference>
<dbReference type="EMBL" id="AP023368">
    <property type="protein sequence ID" value="BCK00779.1"/>
    <property type="molecule type" value="Genomic_DNA"/>
</dbReference>
<dbReference type="PANTHER" id="PTHR42783:SF3">
    <property type="entry name" value="GLUTAMATE SYNTHASE [NADPH] SMALL CHAIN-RELATED"/>
    <property type="match status" value="1"/>
</dbReference>
<protein>
    <submittedName>
        <fullName evidence="3">Oxidoreductase</fullName>
    </submittedName>
</protein>
<sequence length="413" mass="45297">MSDIVISEAKRCLQCKKPLCKSGCPVNTPFNEVIPLLLEGSIVDAGEMLFANNPLSVICSLVCPHEKQCEGHCVLGKKGDPIKVGMVENYISDYYLNYVETTPQKKNGKRVAIVGSGPAGITIAILLAAKGYRITIFEAHDKIGGVLRYGIPEFRLPKTILDKLKDKLIEMGIKIRPNTLIGPTITVDDLFRDGYKAVFIGTGVWNPNTLKIKGETLGHVHYAIDYLKSPEVYTLGKRVCIIGAGNVAMDVARTALRNGSRDVTIMYRKGAASVDAEPVELEYAKLDGVKFNYYCSPLEIREEGVIYQKTSVTGLNDDGKEIVEFIEDSQELFPCDSVILAIGQKPRRNIVNNTKDIDINSRGLLVTDEYGRTTKEGVFASGDVVTGAKTVVEAVRVSKVVAQAIEEYIESQE</sequence>
<dbReference type="InterPro" id="IPR023753">
    <property type="entry name" value="FAD/NAD-binding_dom"/>
</dbReference>
<dbReference type="GO" id="GO:0051536">
    <property type="term" value="F:iron-sulfur cluster binding"/>
    <property type="evidence" value="ECO:0007669"/>
    <property type="project" value="InterPro"/>
</dbReference>
<evidence type="ECO:0000259" key="1">
    <source>
        <dbReference type="Pfam" id="PF07992"/>
    </source>
</evidence>